<dbReference type="EMBL" id="BQKY01000009">
    <property type="protein sequence ID" value="GJN91642.1"/>
    <property type="molecule type" value="Genomic_DNA"/>
</dbReference>
<dbReference type="Proteomes" id="UP001342314">
    <property type="component" value="Unassembled WGS sequence"/>
</dbReference>
<keyword evidence="2" id="KW-0812">Transmembrane</keyword>
<dbReference type="InterPro" id="IPR013898">
    <property type="entry name" value="Atg43"/>
</dbReference>
<evidence type="ECO:0000313" key="4">
    <source>
        <dbReference type="Proteomes" id="UP001342314"/>
    </source>
</evidence>
<feature type="transmembrane region" description="Helical" evidence="2">
    <location>
        <begin position="180"/>
        <end position="201"/>
    </location>
</feature>
<proteinExistence type="predicted"/>
<keyword evidence="2" id="KW-0472">Membrane</keyword>
<sequence length="231" mass="24984">MTSLDPSHVPGLQRTSDPKTGQAVYDSVGLHGLSARLAEQDRASRPHASGSTPRRTRRRRDPLDFSDSDSDASDDSDAPLRRSRPEQIPVPPIPDLRYEQGVLASIRPFLHRADGAAGARVAAEAGEKSGKVATAEKAALASAALTAEGAAQDEPPSDVLMAGLRIEWSKVSYVILRDQVVFPLLQGVLWGVAGFYLNAAWNWNKTRLAYKAQGIPERRPGLLPSLGFSRR</sequence>
<protein>
    <submittedName>
        <fullName evidence="3">Uncharacterized protein</fullName>
    </submittedName>
</protein>
<comment type="caution">
    <text evidence="3">The sequence shown here is derived from an EMBL/GenBank/DDBJ whole genome shotgun (WGS) entry which is preliminary data.</text>
</comment>
<dbReference type="PANTHER" id="PTHR38699">
    <property type="entry name" value="CHROMOSOME 1, WHOLE GENOME SHOTGUN SEQUENCE"/>
    <property type="match status" value="1"/>
</dbReference>
<dbReference type="GO" id="GO:0000423">
    <property type="term" value="P:mitophagy"/>
    <property type="evidence" value="ECO:0007669"/>
    <property type="project" value="InterPro"/>
</dbReference>
<evidence type="ECO:0000256" key="2">
    <source>
        <dbReference type="SAM" id="Phobius"/>
    </source>
</evidence>
<name>A0AAV5GRG9_9BASI</name>
<organism evidence="3 4">
    <name type="scientific">Rhodotorula paludigena</name>
    <dbReference type="NCBI Taxonomy" id="86838"/>
    <lineage>
        <taxon>Eukaryota</taxon>
        <taxon>Fungi</taxon>
        <taxon>Dikarya</taxon>
        <taxon>Basidiomycota</taxon>
        <taxon>Pucciniomycotina</taxon>
        <taxon>Microbotryomycetes</taxon>
        <taxon>Sporidiobolales</taxon>
        <taxon>Sporidiobolaceae</taxon>
        <taxon>Rhodotorula</taxon>
    </lineage>
</organism>
<dbReference type="Pfam" id="PF08589">
    <property type="entry name" value="ATG43"/>
    <property type="match status" value="1"/>
</dbReference>
<dbReference type="GO" id="GO:0140580">
    <property type="term" value="F:mitochondrion autophagosome adaptor activity"/>
    <property type="evidence" value="ECO:0007669"/>
    <property type="project" value="InterPro"/>
</dbReference>
<gene>
    <name evidence="3" type="ORF">Rhopal_004665-T1</name>
</gene>
<evidence type="ECO:0000256" key="1">
    <source>
        <dbReference type="SAM" id="MobiDB-lite"/>
    </source>
</evidence>
<keyword evidence="4" id="KW-1185">Reference proteome</keyword>
<feature type="region of interest" description="Disordered" evidence="1">
    <location>
        <begin position="1"/>
        <end position="94"/>
    </location>
</feature>
<keyword evidence="2" id="KW-1133">Transmembrane helix</keyword>
<accession>A0AAV5GRG9</accession>
<dbReference type="AlphaFoldDB" id="A0AAV5GRG9"/>
<feature type="compositionally biased region" description="Acidic residues" evidence="1">
    <location>
        <begin position="64"/>
        <end position="77"/>
    </location>
</feature>
<evidence type="ECO:0000313" key="3">
    <source>
        <dbReference type="EMBL" id="GJN91642.1"/>
    </source>
</evidence>
<dbReference type="PANTHER" id="PTHR38699:SF1">
    <property type="entry name" value="MITOPHAGY RECEPTOR ATG43"/>
    <property type="match status" value="1"/>
</dbReference>
<reference evidence="3 4" key="1">
    <citation type="submission" date="2021-12" db="EMBL/GenBank/DDBJ databases">
        <title>High titer production of polyol ester of fatty acids by Rhodotorula paludigena BS15 towards product separation-free biomass refinery.</title>
        <authorList>
            <person name="Mano J."/>
            <person name="Ono H."/>
            <person name="Tanaka T."/>
            <person name="Naito K."/>
            <person name="Sushida H."/>
            <person name="Ike M."/>
            <person name="Tokuyasu K."/>
            <person name="Kitaoka M."/>
        </authorList>
    </citation>
    <scope>NUCLEOTIDE SEQUENCE [LARGE SCALE GENOMIC DNA]</scope>
    <source>
        <strain evidence="3 4">BS15</strain>
    </source>
</reference>